<proteinExistence type="predicted"/>
<accession>A0A4P6F2C5</accession>
<protein>
    <submittedName>
        <fullName evidence="5">Phage tail tape measure protein</fullName>
    </submittedName>
</protein>
<evidence type="ECO:0000259" key="4">
    <source>
        <dbReference type="Pfam" id="PF10145"/>
    </source>
</evidence>
<keyword evidence="2" id="KW-0175">Coiled coil</keyword>
<reference evidence="5 6" key="1">
    <citation type="submission" date="2019-01" db="EMBL/GenBank/DDBJ databases">
        <title>Genome sequencing of strain FW10M-9.</title>
        <authorList>
            <person name="Heo J."/>
            <person name="Kim S.-J."/>
            <person name="Kim J.-S."/>
            <person name="Hong S.-B."/>
            <person name="Kwon S.-W."/>
        </authorList>
    </citation>
    <scope>NUCLEOTIDE SEQUENCE [LARGE SCALE GENOMIC DNA]</scope>
    <source>
        <strain evidence="5 6">FW10M-9</strain>
    </source>
</reference>
<evidence type="ECO:0000256" key="2">
    <source>
        <dbReference type="SAM" id="Coils"/>
    </source>
</evidence>
<dbReference type="Proteomes" id="UP000292118">
    <property type="component" value="Chromosome"/>
</dbReference>
<dbReference type="NCBIfam" id="TIGR01760">
    <property type="entry name" value="tape_meas_TP901"/>
    <property type="match status" value="1"/>
</dbReference>
<dbReference type="InterPro" id="IPR010090">
    <property type="entry name" value="Phage_tape_meas"/>
</dbReference>
<dbReference type="OrthoDB" id="2183194at2"/>
<evidence type="ECO:0000256" key="1">
    <source>
        <dbReference type="ARBA" id="ARBA00022612"/>
    </source>
</evidence>
<evidence type="ECO:0000256" key="3">
    <source>
        <dbReference type="SAM" id="MobiDB-lite"/>
    </source>
</evidence>
<evidence type="ECO:0000313" key="6">
    <source>
        <dbReference type="Proteomes" id="UP000292118"/>
    </source>
</evidence>
<dbReference type="RefSeq" id="WP_129187493.1">
    <property type="nucleotide sequence ID" value="NZ_CP035493.1"/>
</dbReference>
<feature type="domain" description="Phage tail tape measure protein" evidence="4">
    <location>
        <begin position="189"/>
        <end position="383"/>
    </location>
</feature>
<dbReference type="KEGG" id="xya:ET471_08000"/>
<organism evidence="5 6">
    <name type="scientific">Xylanimonas protaetiae</name>
    <dbReference type="NCBI Taxonomy" id="2509457"/>
    <lineage>
        <taxon>Bacteria</taxon>
        <taxon>Bacillati</taxon>
        <taxon>Actinomycetota</taxon>
        <taxon>Actinomycetes</taxon>
        <taxon>Micrococcales</taxon>
        <taxon>Promicromonosporaceae</taxon>
        <taxon>Xylanimonas</taxon>
    </lineage>
</organism>
<dbReference type="Pfam" id="PF10145">
    <property type="entry name" value="PhageMin_Tail"/>
    <property type="match status" value="1"/>
</dbReference>
<dbReference type="PANTHER" id="PTHR37813:SF1">
    <property type="entry name" value="FELS-2 PROPHAGE PROTEIN"/>
    <property type="match status" value="1"/>
</dbReference>
<evidence type="ECO:0000313" key="5">
    <source>
        <dbReference type="EMBL" id="QAY69980.1"/>
    </source>
</evidence>
<feature type="coiled-coil region" evidence="2">
    <location>
        <begin position="1280"/>
        <end position="1341"/>
    </location>
</feature>
<gene>
    <name evidence="5" type="ORF">ET471_08000</name>
</gene>
<sequence length="1617" mass="167555">MTTRSYAVRLEAEYQALVQGFNEGAKAADKLADKVEHAGQRVERAQKAQADAAGRLRTAEQQLAQARQKGAADSAQVVAAEERSAKARRDLDQATKDVAAAEAAHRSAQAANEQATARQTTAVGKLTGAVDTNREAIDRAGTTLAAFGAITTATVGATVAAAVQWESAWTGVTKTLPNGADLKATEDGLRSLAKTLPSTHEEIAAVAEAAGQLGVAADSIVPFTKVMIDLGETTNLTADEAATSIAQLMNVMRTAPDEVDNLGASLVALGNNGASTERDIIQMAQRIAGAGEIVGMSEGDVMGLANALASVGIEVEAGGSAISAVMTDIATVVSTNSSNLTTWAAVAGMSASDFAAAWRDDPADALAAFVEGLGKMQAAGQDVFTTLSDLGQKDIRVSRALLSMATSGDLLRKSIELGNQAWEDNTALLAEANKRYDTASAKMEIARNSIQDSAITVGQEFLPALARGAEAVAGLANAFSDLPDWAQQAVGGLGGIVGAAALVAGGLLVVAPRAVDTVKAFKQLRDISPGVASGLGKVGKAATVAGAALVALEVLDTIGSTSEKAAAGMEQTTAAVLEGADGYDRLFAAIDAGRRESKTWDWGQLFSSRGDQATEINTLADAIDRLVNPSMKQKIGDWAESVPVLSSIVSVNDGKNAAAQFTAVGEALAFMVEQGHADEAAAQFKYLSDRWTAAGGSLDDLNARMPAYATALAGVDNEQTLAAKSAQGVADGVGQVGQMSDEAIEALEKWREMVSGASTSFRDLGGAWQAAIDQQRTFAEEAAEKTKTTKDSWEDFYDGVSVSADQWIEQLQKQAEAQARWRDNVLTASQQVRDELPANMAAAADAMIDDLIARGPEGAAMLESFVTAGPERRAKIVETWQQMGQDITGALENIRSPQITVEANTDLATEQTTALLGVIDSATGTVTVYGNGAPVLAELGDVTTKVDEASGTVTIFGEDGQALTTLSGYVATVDGADGTVQIRGNDENGRSVVVGLKNWVTQQSATITVDASTTKAQSALDRVIASNSGRTITVGTRVIGPGAATGMRLPAFAGGGRFPGVAPANPASDNLLGVDETGMPRVRVRSREWVVNEPAADYYGDAIMGAMNSRAVPRDLFSALPGLAAGGGIYTTFGMPSLDGKDAAYWRDAFMDFPDRYRLLDQINTMQADLGGLSGLARSASEQEIAEAKTKLSEAEYAATIAGGNPGYWDGVVAAQDVQKSARRGDYTDQATSGLSGAYGLVDTLYSESRNAGLSTSGKQALTGAASAAEAQFASLYGQLDQVNAAIEKQRDLIGDLQQAYDQAKSAISGAFDLQGVARQQDQLVAAAQTARERADSLKNDYVYDAHTNDQGETYYTSRLSDQAVQAETDAQAAETAAAGAGTGTSYLLAAQQYAANVRSLAGKIDTLVRRGVPQRVISEILGMGIDGGALDAADAIASLSDQQLGQLTTAYSDIDRYSGQIGQSVTATMYTGGLAAANTGLLSLTGQQASLEGQITAVGQQISDLLADVFGVPRRADGGAVWPGQTFLTGERGVELAVLGASGPQYARFTKPGYVLDAATTRNLAKATAVGLGVGGTGGSVTQVTKTYQANVNTLQATPAQVLAAVRQAELQDVMP</sequence>
<feature type="region of interest" description="Disordered" evidence="3">
    <location>
        <begin position="44"/>
        <end position="76"/>
    </location>
</feature>
<name>A0A4P6F2C5_9MICO</name>
<keyword evidence="1" id="KW-1188">Viral release from host cell</keyword>
<keyword evidence="6" id="KW-1185">Reference proteome</keyword>
<dbReference type="EMBL" id="CP035493">
    <property type="protein sequence ID" value="QAY69980.1"/>
    <property type="molecule type" value="Genomic_DNA"/>
</dbReference>
<dbReference type="PANTHER" id="PTHR37813">
    <property type="entry name" value="FELS-2 PROPHAGE PROTEIN"/>
    <property type="match status" value="1"/>
</dbReference>